<evidence type="ECO:0000256" key="9">
    <source>
        <dbReference type="ARBA" id="ARBA00022833"/>
    </source>
</evidence>
<dbReference type="PROSITE" id="PS51194">
    <property type="entry name" value="HELICASE_CTER"/>
    <property type="match status" value="1"/>
</dbReference>
<dbReference type="InterPro" id="IPR018982">
    <property type="entry name" value="RQC_domain"/>
</dbReference>
<keyword evidence="7" id="KW-0378">Hydrolase</keyword>
<evidence type="ECO:0000256" key="11">
    <source>
        <dbReference type="ARBA" id="ARBA00023125"/>
    </source>
</evidence>
<dbReference type="InterPro" id="IPR006293">
    <property type="entry name" value="DNA_helicase_ATP-dep_RecQ_bac"/>
</dbReference>
<keyword evidence="9" id="KW-0862">Zinc</keyword>
<keyword evidence="21" id="KW-1185">Reference proteome</keyword>
<protein>
    <recommendedName>
        <fullName evidence="16">DNA helicase RecQ</fullName>
        <ecNumber evidence="16">5.6.2.4</ecNumber>
    </recommendedName>
</protein>
<dbReference type="PROSITE" id="PS50967">
    <property type="entry name" value="HRDC"/>
    <property type="match status" value="1"/>
</dbReference>
<keyword evidence="13" id="KW-0234">DNA repair</keyword>
<keyword evidence="8 20" id="KW-0347">Helicase</keyword>
<dbReference type="EMBL" id="BNJJ01000003">
    <property type="protein sequence ID" value="GHO83379.1"/>
    <property type="molecule type" value="Genomic_DNA"/>
</dbReference>
<dbReference type="NCBIfam" id="TIGR00614">
    <property type="entry name" value="recQ_fam"/>
    <property type="match status" value="1"/>
</dbReference>
<evidence type="ECO:0000256" key="3">
    <source>
        <dbReference type="ARBA" id="ARBA00005446"/>
    </source>
</evidence>
<evidence type="ECO:0000259" key="19">
    <source>
        <dbReference type="PROSITE" id="PS51194"/>
    </source>
</evidence>
<dbReference type="InterPro" id="IPR004589">
    <property type="entry name" value="DNA_helicase_ATP-dep_RecQ"/>
</dbReference>
<dbReference type="Gene3D" id="1.10.150.80">
    <property type="entry name" value="HRDC domain"/>
    <property type="match status" value="1"/>
</dbReference>
<keyword evidence="11" id="KW-0238">DNA-binding</keyword>
<dbReference type="Pfam" id="PF14493">
    <property type="entry name" value="HTH_40"/>
    <property type="match status" value="1"/>
</dbReference>
<keyword evidence="4" id="KW-0479">Metal-binding</keyword>
<dbReference type="InterPro" id="IPR002121">
    <property type="entry name" value="HRDC_dom"/>
</dbReference>
<proteinExistence type="inferred from homology"/>
<organism evidence="20 21">
    <name type="scientific">Dictyobacter formicarum</name>
    <dbReference type="NCBI Taxonomy" id="2778368"/>
    <lineage>
        <taxon>Bacteria</taxon>
        <taxon>Bacillati</taxon>
        <taxon>Chloroflexota</taxon>
        <taxon>Ktedonobacteria</taxon>
        <taxon>Ktedonobacterales</taxon>
        <taxon>Dictyobacteraceae</taxon>
        <taxon>Dictyobacter</taxon>
    </lineage>
</organism>
<dbReference type="InterPro" id="IPR011545">
    <property type="entry name" value="DEAD/DEAH_box_helicase_dom"/>
</dbReference>
<dbReference type="InterPro" id="IPR010997">
    <property type="entry name" value="HRDC-like_sf"/>
</dbReference>
<dbReference type="SMART" id="SM00487">
    <property type="entry name" value="DEXDc"/>
    <property type="match status" value="1"/>
</dbReference>
<dbReference type="SMART" id="SM00956">
    <property type="entry name" value="RQC"/>
    <property type="match status" value="1"/>
</dbReference>
<dbReference type="NCBIfam" id="TIGR01389">
    <property type="entry name" value="recQ"/>
    <property type="match status" value="1"/>
</dbReference>
<dbReference type="InterPro" id="IPR044876">
    <property type="entry name" value="HRDC_dom_sf"/>
</dbReference>
<dbReference type="InterPro" id="IPR036388">
    <property type="entry name" value="WH-like_DNA-bd_sf"/>
</dbReference>
<evidence type="ECO:0000256" key="12">
    <source>
        <dbReference type="ARBA" id="ARBA00023172"/>
    </source>
</evidence>
<evidence type="ECO:0000256" key="10">
    <source>
        <dbReference type="ARBA" id="ARBA00022840"/>
    </source>
</evidence>
<evidence type="ECO:0000256" key="4">
    <source>
        <dbReference type="ARBA" id="ARBA00022723"/>
    </source>
</evidence>
<comment type="catalytic activity">
    <reaction evidence="15">
        <text>Couples ATP hydrolysis with the unwinding of duplex DNA by translocating in the 3'-5' direction.</text>
        <dbReference type="EC" id="5.6.2.4"/>
    </reaction>
</comment>
<dbReference type="Proteomes" id="UP000635565">
    <property type="component" value="Unassembled WGS sequence"/>
</dbReference>
<dbReference type="InterPro" id="IPR014001">
    <property type="entry name" value="Helicase_ATP-bd"/>
</dbReference>
<dbReference type="Pfam" id="PF00570">
    <property type="entry name" value="HRDC"/>
    <property type="match status" value="1"/>
</dbReference>
<reference evidence="20 21" key="1">
    <citation type="journal article" date="2021" name="Int. J. Syst. Evol. Microbiol.">
        <title>Reticulibacter mediterranei gen. nov., sp. nov., within the new family Reticulibacteraceae fam. nov., and Ktedonospora formicarum gen. nov., sp. nov., Ktedonobacter robiniae sp. nov., Dictyobacter formicarum sp. nov. and Dictyobacter arantiisoli sp. nov., belonging to the class Ktedonobacteria.</title>
        <authorList>
            <person name="Yabe S."/>
            <person name="Zheng Y."/>
            <person name="Wang C.M."/>
            <person name="Sakai Y."/>
            <person name="Abe K."/>
            <person name="Yokota A."/>
            <person name="Donadio S."/>
            <person name="Cavaletti L."/>
            <person name="Monciardini P."/>
        </authorList>
    </citation>
    <scope>NUCLEOTIDE SEQUENCE [LARGE SCALE GENOMIC DNA]</scope>
    <source>
        <strain evidence="20 21">SOSP1-9</strain>
    </source>
</reference>
<evidence type="ECO:0000259" key="18">
    <source>
        <dbReference type="PROSITE" id="PS51192"/>
    </source>
</evidence>
<dbReference type="SUPFAM" id="SSF52540">
    <property type="entry name" value="P-loop containing nucleoside triphosphate hydrolases"/>
    <property type="match status" value="2"/>
</dbReference>
<evidence type="ECO:0000256" key="2">
    <source>
        <dbReference type="ARBA" id="ARBA00001947"/>
    </source>
</evidence>
<dbReference type="InterPro" id="IPR032284">
    <property type="entry name" value="RecQ_Zn-bd"/>
</dbReference>
<dbReference type="CDD" id="cd18794">
    <property type="entry name" value="SF2_C_RecQ"/>
    <property type="match status" value="1"/>
</dbReference>
<keyword evidence="10" id="KW-0067">ATP-binding</keyword>
<dbReference type="Gene3D" id="3.40.50.300">
    <property type="entry name" value="P-loop containing nucleotide triphosphate hydrolases"/>
    <property type="match status" value="2"/>
</dbReference>
<gene>
    <name evidence="20" type="primary">recQ</name>
    <name evidence="20" type="ORF">KSZ_13850</name>
</gene>
<keyword evidence="12" id="KW-0233">DNA recombination</keyword>
<dbReference type="GO" id="GO:0004386">
    <property type="term" value="F:helicase activity"/>
    <property type="evidence" value="ECO:0007669"/>
    <property type="project" value="UniProtKB-KW"/>
</dbReference>
<evidence type="ECO:0000313" key="21">
    <source>
        <dbReference type="Proteomes" id="UP000635565"/>
    </source>
</evidence>
<evidence type="ECO:0000256" key="15">
    <source>
        <dbReference type="ARBA" id="ARBA00034617"/>
    </source>
</evidence>
<dbReference type="InterPro" id="IPR027417">
    <property type="entry name" value="P-loop_NTPase"/>
</dbReference>
<evidence type="ECO:0000256" key="8">
    <source>
        <dbReference type="ARBA" id="ARBA00022806"/>
    </source>
</evidence>
<accession>A0ABQ3VC89</accession>
<comment type="cofactor">
    <cofactor evidence="2">
        <name>Zn(2+)</name>
        <dbReference type="ChEBI" id="CHEBI:29105"/>
    </cofactor>
</comment>
<feature type="domain" description="Helicase ATP-binding" evidence="18">
    <location>
        <begin position="25"/>
        <end position="197"/>
    </location>
</feature>
<feature type="domain" description="HRDC" evidence="17">
    <location>
        <begin position="531"/>
        <end position="611"/>
    </location>
</feature>
<evidence type="ECO:0000256" key="6">
    <source>
        <dbReference type="ARBA" id="ARBA00022763"/>
    </source>
</evidence>
<dbReference type="SMART" id="SM00490">
    <property type="entry name" value="HELICc"/>
    <property type="match status" value="1"/>
</dbReference>
<dbReference type="EC" id="5.6.2.4" evidence="16"/>
<dbReference type="CDD" id="cd17920">
    <property type="entry name" value="DEXHc_RecQ"/>
    <property type="match status" value="1"/>
</dbReference>
<evidence type="ECO:0000256" key="14">
    <source>
        <dbReference type="ARBA" id="ARBA00023235"/>
    </source>
</evidence>
<dbReference type="InterPro" id="IPR029491">
    <property type="entry name" value="Helicase_HTH"/>
</dbReference>
<keyword evidence="14" id="KW-0413">Isomerase</keyword>
<evidence type="ECO:0000256" key="5">
    <source>
        <dbReference type="ARBA" id="ARBA00022741"/>
    </source>
</evidence>
<dbReference type="Pfam" id="PF00270">
    <property type="entry name" value="DEAD"/>
    <property type="match status" value="1"/>
</dbReference>
<comment type="caution">
    <text evidence="20">The sequence shown here is derived from an EMBL/GenBank/DDBJ whole genome shotgun (WGS) entry which is preliminary data.</text>
</comment>
<dbReference type="Gene3D" id="1.10.10.1390">
    <property type="entry name" value="ATP-dependent DNA helicase RecQ"/>
    <property type="match status" value="1"/>
</dbReference>
<evidence type="ECO:0000256" key="13">
    <source>
        <dbReference type="ARBA" id="ARBA00023204"/>
    </source>
</evidence>
<keyword evidence="6" id="KW-0227">DNA damage</keyword>
<dbReference type="PANTHER" id="PTHR13710">
    <property type="entry name" value="DNA HELICASE RECQ FAMILY MEMBER"/>
    <property type="match status" value="1"/>
</dbReference>
<dbReference type="Pfam" id="PF00271">
    <property type="entry name" value="Helicase_C"/>
    <property type="match status" value="1"/>
</dbReference>
<dbReference type="Gene3D" id="1.10.10.10">
    <property type="entry name" value="Winged helix-like DNA-binding domain superfamily/Winged helix DNA-binding domain"/>
    <property type="match status" value="1"/>
</dbReference>
<dbReference type="SUPFAM" id="SSF47819">
    <property type="entry name" value="HRDC-like"/>
    <property type="match status" value="1"/>
</dbReference>
<evidence type="ECO:0000256" key="16">
    <source>
        <dbReference type="NCBIfam" id="TIGR01389"/>
    </source>
</evidence>
<dbReference type="InterPro" id="IPR001650">
    <property type="entry name" value="Helicase_C-like"/>
</dbReference>
<evidence type="ECO:0000259" key="17">
    <source>
        <dbReference type="PROSITE" id="PS50967"/>
    </source>
</evidence>
<evidence type="ECO:0000313" key="20">
    <source>
        <dbReference type="EMBL" id="GHO83379.1"/>
    </source>
</evidence>
<keyword evidence="5" id="KW-0547">Nucleotide-binding</keyword>
<dbReference type="Pfam" id="PF16124">
    <property type="entry name" value="RecQ_Zn_bind"/>
    <property type="match status" value="1"/>
</dbReference>
<sequence>MLHVDQALKQYFGYDTFRPGQKDVVEAVLEQQDMLVLMPTGGGKSLTYQLPALLLPGLTIVVSPLIALMQDQVSRLQANGIEATFVNSSLPYEECARRERAAMNGQIKLLYVAPERLLKPSFLAFLEHVNKTIGLALLAVDEAHCVSEWGHDFRPEYRQIGTLRNRFPELPILALTATATARVRHDILEQLKLRQPIVHIASFNRPNLSYEVRKKHKGSYAELVEILRQKQGESIIIYCLSRSGVEKLSADLHEDGITNLPYHAGLSSKVRAEHQERFIRDDVPVLVATIAFGMGIAKPDVRAVIHYDLPKNLEGYYQESGRAGRDGQPAECVLFFSYADRMRAEYFIAQKADDQQQIIALNQLQQVIKYSESTQCRRRLLLSYFSEDLPGENCNNCDNCTQSIETEDRTEDAQKFLTCVHLTRERFGLNHIIDILRGANTQKIRDYRHNQLSTYGCGKQYSRDEWVTIGHTLLQQGFLTERRDGYPTYHLNANSLKLLKGHVEFYLKVEARPTYSQSPTVVGTADSNPLNANQTALLQSLRTLRKNLADELAVPPYVVFTDMALLAMVQNLPTSEAEFLKIPGVGQKKLQSYYAPFTDEIKAYMQQYPDLVPVQQSSVQKPAEPARSTSRSAQYMRRNAVGLAQQGFTLQEIAQACDRHPSTVLEYLSVALEEGEQIDLSNLVEAEHYNVIVQAIQEIGDAKLKPIKEHLGDDYSYDEIRLVRSQLRGSHIESPPSALPID</sequence>
<dbReference type="PANTHER" id="PTHR13710:SF105">
    <property type="entry name" value="ATP-DEPENDENT DNA HELICASE Q1"/>
    <property type="match status" value="1"/>
</dbReference>
<evidence type="ECO:0000256" key="1">
    <source>
        <dbReference type="ARBA" id="ARBA00001946"/>
    </source>
</evidence>
<dbReference type="PROSITE" id="PS51192">
    <property type="entry name" value="HELICASE_ATP_BIND_1"/>
    <property type="match status" value="1"/>
</dbReference>
<dbReference type="SMART" id="SM00341">
    <property type="entry name" value="HRDC"/>
    <property type="match status" value="1"/>
</dbReference>
<name>A0ABQ3VC89_9CHLR</name>
<comment type="cofactor">
    <cofactor evidence="1">
        <name>Mg(2+)</name>
        <dbReference type="ChEBI" id="CHEBI:18420"/>
    </cofactor>
</comment>
<comment type="similarity">
    <text evidence="3">Belongs to the helicase family. RecQ subfamily.</text>
</comment>
<evidence type="ECO:0000256" key="7">
    <source>
        <dbReference type="ARBA" id="ARBA00022801"/>
    </source>
</evidence>
<feature type="domain" description="Helicase C-terminal" evidence="19">
    <location>
        <begin position="219"/>
        <end position="367"/>
    </location>
</feature>
<dbReference type="Pfam" id="PF09382">
    <property type="entry name" value="RQC"/>
    <property type="match status" value="1"/>
</dbReference>